<evidence type="ECO:0000313" key="2">
    <source>
        <dbReference type="Proteomes" id="UP000525078"/>
    </source>
</evidence>
<organism evidence="1 2">
    <name type="scientific">Cannabis sativa</name>
    <name type="common">Hemp</name>
    <name type="synonym">Marijuana</name>
    <dbReference type="NCBI Taxonomy" id="3483"/>
    <lineage>
        <taxon>Eukaryota</taxon>
        <taxon>Viridiplantae</taxon>
        <taxon>Streptophyta</taxon>
        <taxon>Embryophyta</taxon>
        <taxon>Tracheophyta</taxon>
        <taxon>Spermatophyta</taxon>
        <taxon>Magnoliopsida</taxon>
        <taxon>eudicotyledons</taxon>
        <taxon>Gunneridae</taxon>
        <taxon>Pentapetalae</taxon>
        <taxon>rosids</taxon>
        <taxon>fabids</taxon>
        <taxon>Rosales</taxon>
        <taxon>Cannabaceae</taxon>
        <taxon>Cannabis</taxon>
    </lineage>
</organism>
<sequence length="119" mass="13782">MVKGGSKPLEKRICSTLQPQLPLSGPSTTYSNMTVMVTEEINQKKLMNLMGRRRKAKYITKSQGVKHFEVNLPLFSYAHEYHHEGRRMKAKYITKSQGVKHFQVNLPLFRCFKSLIILN</sequence>
<dbReference type="EMBL" id="JAATIP010000020">
    <property type="protein sequence ID" value="KAF4391973.1"/>
    <property type="molecule type" value="Genomic_DNA"/>
</dbReference>
<reference evidence="1 2" key="1">
    <citation type="journal article" date="2020" name="bioRxiv">
        <title>Sequence and annotation of 42 cannabis genomes reveals extensive copy number variation in cannabinoid synthesis and pathogen resistance genes.</title>
        <authorList>
            <person name="Mckernan K.J."/>
            <person name="Helbert Y."/>
            <person name="Kane L.T."/>
            <person name="Ebling H."/>
            <person name="Zhang L."/>
            <person name="Liu B."/>
            <person name="Eaton Z."/>
            <person name="Mclaughlin S."/>
            <person name="Kingan S."/>
            <person name="Baybayan P."/>
            <person name="Concepcion G."/>
            <person name="Jordan M."/>
            <person name="Riva A."/>
            <person name="Barbazuk W."/>
            <person name="Harkins T."/>
        </authorList>
    </citation>
    <scope>NUCLEOTIDE SEQUENCE [LARGE SCALE GENOMIC DNA]</scope>
    <source>
        <strain evidence="2">cv. Jamaican Lion 4</strain>
        <tissue evidence="1">Leaf</tissue>
    </source>
</reference>
<accession>A0A7J6H9K8</accession>
<gene>
    <name evidence="1" type="ORF">F8388_004302</name>
</gene>
<protein>
    <submittedName>
        <fullName evidence="1">Uncharacterized protein</fullName>
    </submittedName>
</protein>
<dbReference type="Proteomes" id="UP000525078">
    <property type="component" value="Unassembled WGS sequence"/>
</dbReference>
<dbReference type="AlphaFoldDB" id="A0A7J6H9K8"/>
<name>A0A7J6H9K8_CANSA</name>
<proteinExistence type="predicted"/>
<evidence type="ECO:0000313" key="1">
    <source>
        <dbReference type="EMBL" id="KAF4391973.1"/>
    </source>
</evidence>
<comment type="caution">
    <text evidence="1">The sequence shown here is derived from an EMBL/GenBank/DDBJ whole genome shotgun (WGS) entry which is preliminary data.</text>
</comment>